<feature type="coiled-coil region" evidence="1">
    <location>
        <begin position="153"/>
        <end position="180"/>
    </location>
</feature>
<name>A0A2T2XDS2_9FIRM</name>
<dbReference type="Pfam" id="PF18982">
    <property type="entry name" value="JetA"/>
    <property type="match status" value="1"/>
</dbReference>
<accession>A0A2T2XDS2</accession>
<dbReference type="AlphaFoldDB" id="A0A2T2XDS2"/>
<evidence type="ECO:0000256" key="1">
    <source>
        <dbReference type="SAM" id="Coils"/>
    </source>
</evidence>
<sequence>MNTLFDIVPETFFSLLAAPNRRLYARAMVVRDCYRREMKFVRSDLVSYFLNDLQPDLLQQVEPEDDAGELRNLSDRAHLLVRRLIETGWLVTDVDDQTLEETILIPDYAAQILATLYQIENPSAPTYNTSVYAAYSALRTADAERNELVAQGLEAAQGHIESLQDNLRMLMHNLRQFYKDVHQFTEVPQVLTQHFDQYLEELGTKIYHPLKTSDSFYRFQAPMRAILQNWLRDPGMQELLVQSVQRHDHSQTPESARSEVLSRLYGLSETLEQVDRFLQEIDRRNAAYTRSATARVRYLLNTNRDIKGELIELMKALPALGEEASQDFDDILDIAITRVRYADPERLYREPRSRQEKASQALSKRHPLADDALAKEVFEFMQQRQSLYADQALVRFLDSQRPVGSGRCL</sequence>
<gene>
    <name evidence="2" type="ORF">C7B46_12935</name>
</gene>
<evidence type="ECO:0000313" key="2">
    <source>
        <dbReference type="EMBL" id="PSR32661.1"/>
    </source>
</evidence>
<evidence type="ECO:0008006" key="4">
    <source>
        <dbReference type="Google" id="ProtNLM"/>
    </source>
</evidence>
<dbReference type="EMBL" id="PXYW01000033">
    <property type="protein sequence ID" value="PSR32661.1"/>
    <property type="molecule type" value="Genomic_DNA"/>
</dbReference>
<reference evidence="2 3" key="1">
    <citation type="journal article" date="2014" name="BMC Genomics">
        <title>Comparison of environmental and isolate Sulfobacillus genomes reveals diverse carbon, sulfur, nitrogen, and hydrogen metabolisms.</title>
        <authorList>
            <person name="Justice N.B."/>
            <person name="Norman A."/>
            <person name="Brown C.T."/>
            <person name="Singh A."/>
            <person name="Thomas B.C."/>
            <person name="Banfield J.F."/>
        </authorList>
    </citation>
    <scope>NUCLEOTIDE SEQUENCE [LARGE SCALE GENOMIC DNA]</scope>
    <source>
        <strain evidence="2">AMDSBA4</strain>
    </source>
</reference>
<keyword evidence="1" id="KW-0175">Coiled coil</keyword>
<organism evidence="2 3">
    <name type="scientific">Sulfobacillus benefaciens</name>
    <dbReference type="NCBI Taxonomy" id="453960"/>
    <lineage>
        <taxon>Bacteria</taxon>
        <taxon>Bacillati</taxon>
        <taxon>Bacillota</taxon>
        <taxon>Clostridia</taxon>
        <taxon>Eubacteriales</taxon>
        <taxon>Clostridiales Family XVII. Incertae Sedis</taxon>
        <taxon>Sulfobacillus</taxon>
    </lineage>
</organism>
<dbReference type="Proteomes" id="UP000242972">
    <property type="component" value="Unassembled WGS sequence"/>
</dbReference>
<protein>
    <recommendedName>
        <fullName evidence="4">TIGR02677 family protein</fullName>
    </recommendedName>
</protein>
<proteinExistence type="predicted"/>
<evidence type="ECO:0000313" key="3">
    <source>
        <dbReference type="Proteomes" id="UP000242972"/>
    </source>
</evidence>
<dbReference type="InterPro" id="IPR043773">
    <property type="entry name" value="JetA"/>
</dbReference>
<comment type="caution">
    <text evidence="2">The sequence shown here is derived from an EMBL/GenBank/DDBJ whole genome shotgun (WGS) entry which is preliminary data.</text>
</comment>